<name>A0A2P5A531_TREOI</name>
<sequence>MATGLLEPSHLELNLDVAINECDGKVGEGAVICDSFGQVCGAEAIIVWDSFDPFSAECIVIMEDTNFSLQFEFSVSEVESDSKNAFLAILSHDHLSVESPIISDIIVNYCLLGNIACNFISYSRNVVAHNLACFALNSVSSSC</sequence>
<feature type="domain" description="RNase H type-1" evidence="1">
    <location>
        <begin position="14"/>
        <end position="133"/>
    </location>
</feature>
<dbReference type="InterPro" id="IPR002156">
    <property type="entry name" value="RNaseH_domain"/>
</dbReference>
<proteinExistence type="predicted"/>
<dbReference type="GO" id="GO:0003676">
    <property type="term" value="F:nucleic acid binding"/>
    <property type="evidence" value="ECO:0007669"/>
    <property type="project" value="InterPro"/>
</dbReference>
<organism evidence="2 3">
    <name type="scientific">Trema orientale</name>
    <name type="common">Charcoal tree</name>
    <name type="synonym">Celtis orientalis</name>
    <dbReference type="NCBI Taxonomy" id="63057"/>
    <lineage>
        <taxon>Eukaryota</taxon>
        <taxon>Viridiplantae</taxon>
        <taxon>Streptophyta</taxon>
        <taxon>Embryophyta</taxon>
        <taxon>Tracheophyta</taxon>
        <taxon>Spermatophyta</taxon>
        <taxon>Magnoliopsida</taxon>
        <taxon>eudicotyledons</taxon>
        <taxon>Gunneridae</taxon>
        <taxon>Pentapetalae</taxon>
        <taxon>rosids</taxon>
        <taxon>fabids</taxon>
        <taxon>Rosales</taxon>
        <taxon>Cannabaceae</taxon>
        <taxon>Trema</taxon>
    </lineage>
</organism>
<evidence type="ECO:0000313" key="2">
    <source>
        <dbReference type="EMBL" id="PON31656.1"/>
    </source>
</evidence>
<dbReference type="PANTHER" id="PTHR47074">
    <property type="entry name" value="BNAC02G40300D PROTEIN"/>
    <property type="match status" value="1"/>
</dbReference>
<evidence type="ECO:0000313" key="3">
    <source>
        <dbReference type="Proteomes" id="UP000237000"/>
    </source>
</evidence>
<dbReference type="InParanoid" id="A0A2P5A531"/>
<gene>
    <name evidence="2" type="ORF">TorRG33x02_357380</name>
</gene>
<protein>
    <recommendedName>
        <fullName evidence="1">RNase H type-1 domain-containing protein</fullName>
    </recommendedName>
</protein>
<dbReference type="GO" id="GO:0004523">
    <property type="term" value="F:RNA-DNA hybrid ribonuclease activity"/>
    <property type="evidence" value="ECO:0007669"/>
    <property type="project" value="InterPro"/>
</dbReference>
<dbReference type="Proteomes" id="UP000237000">
    <property type="component" value="Unassembled WGS sequence"/>
</dbReference>
<dbReference type="InterPro" id="IPR052929">
    <property type="entry name" value="RNase_H-like_EbsB-rel"/>
</dbReference>
<dbReference type="PANTHER" id="PTHR47074:SF11">
    <property type="entry name" value="REVERSE TRANSCRIPTASE-LIKE PROTEIN"/>
    <property type="match status" value="1"/>
</dbReference>
<dbReference type="OrthoDB" id="1428651at2759"/>
<keyword evidence="3" id="KW-1185">Reference proteome</keyword>
<dbReference type="EMBL" id="JXTC01001276">
    <property type="protein sequence ID" value="PON31656.1"/>
    <property type="molecule type" value="Genomic_DNA"/>
</dbReference>
<dbReference type="AlphaFoldDB" id="A0A2P5A531"/>
<accession>A0A2P5A531</accession>
<reference evidence="3" key="1">
    <citation type="submission" date="2016-06" db="EMBL/GenBank/DDBJ databases">
        <title>Parallel loss of symbiosis genes in relatives of nitrogen-fixing non-legume Parasponia.</title>
        <authorList>
            <person name="Van Velzen R."/>
            <person name="Holmer R."/>
            <person name="Bu F."/>
            <person name="Rutten L."/>
            <person name="Van Zeijl A."/>
            <person name="Liu W."/>
            <person name="Santuari L."/>
            <person name="Cao Q."/>
            <person name="Sharma T."/>
            <person name="Shen D."/>
            <person name="Roswanjaya Y."/>
            <person name="Wardhani T."/>
            <person name="Kalhor M.S."/>
            <person name="Jansen J."/>
            <person name="Van den Hoogen J."/>
            <person name="Gungor B."/>
            <person name="Hartog M."/>
            <person name="Hontelez J."/>
            <person name="Verver J."/>
            <person name="Yang W.-C."/>
            <person name="Schijlen E."/>
            <person name="Repin R."/>
            <person name="Schilthuizen M."/>
            <person name="Schranz E."/>
            <person name="Heidstra R."/>
            <person name="Miyata K."/>
            <person name="Fedorova E."/>
            <person name="Kohlen W."/>
            <person name="Bisseling T."/>
            <person name="Smit S."/>
            <person name="Geurts R."/>
        </authorList>
    </citation>
    <scope>NUCLEOTIDE SEQUENCE [LARGE SCALE GENOMIC DNA]</scope>
    <source>
        <strain evidence="3">cv. RG33-2</strain>
    </source>
</reference>
<comment type="caution">
    <text evidence="2">The sequence shown here is derived from an EMBL/GenBank/DDBJ whole genome shotgun (WGS) entry which is preliminary data.</text>
</comment>
<dbReference type="Pfam" id="PF13456">
    <property type="entry name" value="RVT_3"/>
    <property type="match status" value="1"/>
</dbReference>
<evidence type="ECO:0000259" key="1">
    <source>
        <dbReference type="Pfam" id="PF13456"/>
    </source>
</evidence>